<dbReference type="NCBIfam" id="TIGR00442">
    <property type="entry name" value="hisS"/>
    <property type="match status" value="1"/>
</dbReference>
<proteinExistence type="inferred from homology"/>
<organism evidence="14 15">
    <name type="scientific">Pseudomonas linyingensis</name>
    <dbReference type="NCBI Taxonomy" id="915471"/>
    <lineage>
        <taxon>Bacteria</taxon>
        <taxon>Pseudomonadati</taxon>
        <taxon>Pseudomonadota</taxon>
        <taxon>Gammaproteobacteria</taxon>
        <taxon>Pseudomonadales</taxon>
        <taxon>Pseudomonadaceae</taxon>
        <taxon>Pseudomonas</taxon>
    </lineage>
</organism>
<feature type="domain" description="Aminoacyl-transfer RNA synthetases class-II family profile" evidence="13">
    <location>
        <begin position="1"/>
        <end position="358"/>
    </location>
</feature>
<evidence type="ECO:0000256" key="12">
    <source>
        <dbReference type="PIRSR" id="PIRSR001549-1"/>
    </source>
</evidence>
<dbReference type="InterPro" id="IPR006195">
    <property type="entry name" value="aa-tRNA-synth_II"/>
</dbReference>
<comment type="subcellular location">
    <subcellularLocation>
        <location evidence="1 11">Cytoplasm</location>
    </subcellularLocation>
</comment>
<reference evidence="15" key="1">
    <citation type="submission" date="2016-10" db="EMBL/GenBank/DDBJ databases">
        <authorList>
            <person name="Varghese N."/>
            <person name="Submissions S."/>
        </authorList>
    </citation>
    <scope>NUCLEOTIDE SEQUENCE [LARGE SCALE GENOMIC DNA]</scope>
    <source>
        <strain evidence="15">LMG 25967</strain>
    </source>
</reference>
<evidence type="ECO:0000256" key="6">
    <source>
        <dbReference type="ARBA" id="ARBA00022741"/>
    </source>
</evidence>
<evidence type="ECO:0000256" key="5">
    <source>
        <dbReference type="ARBA" id="ARBA00022598"/>
    </source>
</evidence>
<keyword evidence="5 11" id="KW-0436">Ligase</keyword>
<dbReference type="OrthoDB" id="9800814at2"/>
<feature type="binding site" evidence="12">
    <location>
        <begin position="264"/>
        <end position="265"/>
    </location>
    <ligand>
        <name>L-histidine</name>
        <dbReference type="ChEBI" id="CHEBI:57595"/>
    </ligand>
</feature>
<dbReference type="PANTHER" id="PTHR43707">
    <property type="entry name" value="HISTIDYL-TRNA SYNTHETASE"/>
    <property type="match status" value="1"/>
</dbReference>
<dbReference type="InterPro" id="IPR015807">
    <property type="entry name" value="His-tRNA-ligase"/>
</dbReference>
<dbReference type="SUPFAM" id="SSF52954">
    <property type="entry name" value="Class II aaRS ABD-related"/>
    <property type="match status" value="1"/>
</dbReference>
<comment type="subunit">
    <text evidence="3 11">Homodimer.</text>
</comment>
<dbReference type="EC" id="6.1.1.21" evidence="11"/>
<dbReference type="SUPFAM" id="SSF55681">
    <property type="entry name" value="Class II aaRS and biotin synthetases"/>
    <property type="match status" value="1"/>
</dbReference>
<keyword evidence="7 11" id="KW-0067">ATP-binding</keyword>
<evidence type="ECO:0000256" key="7">
    <source>
        <dbReference type="ARBA" id="ARBA00022840"/>
    </source>
</evidence>
<dbReference type="CDD" id="cd00773">
    <property type="entry name" value="HisRS-like_core"/>
    <property type="match status" value="1"/>
</dbReference>
<dbReference type="STRING" id="915471.SAMN05216201_101245"/>
<keyword evidence="6 11" id="KW-0547">Nucleotide-binding</keyword>
<feature type="binding site" evidence="12">
    <location>
        <position position="132"/>
    </location>
    <ligand>
        <name>L-histidine</name>
        <dbReference type="ChEBI" id="CHEBI:57595"/>
    </ligand>
</feature>
<evidence type="ECO:0000313" key="14">
    <source>
        <dbReference type="EMBL" id="SEI61901.1"/>
    </source>
</evidence>
<dbReference type="PROSITE" id="PS50862">
    <property type="entry name" value="AA_TRNA_LIGASE_II"/>
    <property type="match status" value="1"/>
</dbReference>
<dbReference type="GO" id="GO:0006427">
    <property type="term" value="P:histidyl-tRNA aminoacylation"/>
    <property type="evidence" value="ECO:0007669"/>
    <property type="project" value="UniProtKB-UniRule"/>
</dbReference>
<dbReference type="InterPro" id="IPR045864">
    <property type="entry name" value="aa-tRNA-synth_II/BPL/LPL"/>
</dbReference>
<evidence type="ECO:0000256" key="2">
    <source>
        <dbReference type="ARBA" id="ARBA00008226"/>
    </source>
</evidence>
<dbReference type="Gene3D" id="3.30.930.10">
    <property type="entry name" value="Bira Bifunctional Protein, Domain 2"/>
    <property type="match status" value="1"/>
</dbReference>
<dbReference type="PANTHER" id="PTHR43707:SF1">
    <property type="entry name" value="HISTIDINE--TRNA LIGASE, MITOCHONDRIAL-RELATED"/>
    <property type="match status" value="1"/>
</dbReference>
<feature type="binding site" evidence="12">
    <location>
        <position position="260"/>
    </location>
    <ligand>
        <name>L-histidine</name>
        <dbReference type="ChEBI" id="CHEBI:57595"/>
    </ligand>
</feature>
<dbReference type="InterPro" id="IPR004154">
    <property type="entry name" value="Anticodon-bd"/>
</dbReference>
<accession>A0A1H6S1T5</accession>
<comment type="similarity">
    <text evidence="2 11">Belongs to the class-II aminoacyl-tRNA synthetase family.</text>
</comment>
<dbReference type="InterPro" id="IPR033656">
    <property type="entry name" value="HisRS_anticodon"/>
</dbReference>
<dbReference type="RefSeq" id="WP_090305640.1">
    <property type="nucleotide sequence ID" value="NZ_FNZE01000001.1"/>
</dbReference>
<dbReference type="InterPro" id="IPR041715">
    <property type="entry name" value="HisRS-like_core"/>
</dbReference>
<dbReference type="GO" id="GO:0005524">
    <property type="term" value="F:ATP binding"/>
    <property type="evidence" value="ECO:0007669"/>
    <property type="project" value="UniProtKB-UniRule"/>
</dbReference>
<dbReference type="InterPro" id="IPR004516">
    <property type="entry name" value="HisRS/HisZ"/>
</dbReference>
<feature type="binding site" evidence="12">
    <location>
        <begin position="83"/>
        <end position="85"/>
    </location>
    <ligand>
        <name>L-histidine</name>
        <dbReference type="ChEBI" id="CHEBI:57595"/>
    </ligand>
</feature>
<feature type="binding site" evidence="12">
    <location>
        <position position="114"/>
    </location>
    <ligand>
        <name>L-histidine</name>
        <dbReference type="ChEBI" id="CHEBI:57595"/>
    </ligand>
</feature>
<dbReference type="InterPro" id="IPR036621">
    <property type="entry name" value="Anticodon-bd_dom_sf"/>
</dbReference>
<keyword evidence="9 11" id="KW-0030">Aminoacyl-tRNA synthetase</keyword>
<evidence type="ECO:0000256" key="4">
    <source>
        <dbReference type="ARBA" id="ARBA00022490"/>
    </source>
</evidence>
<dbReference type="Proteomes" id="UP000242930">
    <property type="component" value="Unassembled WGS sequence"/>
</dbReference>
<keyword evidence="4 11" id="KW-0963">Cytoplasm</keyword>
<evidence type="ECO:0000259" key="13">
    <source>
        <dbReference type="PROSITE" id="PS50862"/>
    </source>
</evidence>
<evidence type="ECO:0000256" key="1">
    <source>
        <dbReference type="ARBA" id="ARBA00004496"/>
    </source>
</evidence>
<dbReference type="EMBL" id="FNZE01000001">
    <property type="protein sequence ID" value="SEI61901.1"/>
    <property type="molecule type" value="Genomic_DNA"/>
</dbReference>
<keyword evidence="8 11" id="KW-0648">Protein biosynthesis</keyword>
<dbReference type="GO" id="GO:0004821">
    <property type="term" value="F:histidine-tRNA ligase activity"/>
    <property type="evidence" value="ECO:0007669"/>
    <property type="project" value="UniProtKB-UniRule"/>
</dbReference>
<name>A0A1H6S1T5_9PSED</name>
<keyword evidence="15" id="KW-1185">Reference proteome</keyword>
<dbReference type="GO" id="GO:0005737">
    <property type="term" value="C:cytoplasm"/>
    <property type="evidence" value="ECO:0007669"/>
    <property type="project" value="UniProtKB-SubCell"/>
</dbReference>
<evidence type="ECO:0000256" key="8">
    <source>
        <dbReference type="ARBA" id="ARBA00022917"/>
    </source>
</evidence>
<evidence type="ECO:0000256" key="10">
    <source>
        <dbReference type="ARBA" id="ARBA00047639"/>
    </source>
</evidence>
<evidence type="ECO:0000256" key="11">
    <source>
        <dbReference type="HAMAP-Rule" id="MF_00127"/>
    </source>
</evidence>
<dbReference type="CDD" id="cd00859">
    <property type="entry name" value="HisRS_anticodon"/>
    <property type="match status" value="1"/>
</dbReference>
<dbReference type="Pfam" id="PF13393">
    <property type="entry name" value="tRNA-synt_His"/>
    <property type="match status" value="1"/>
</dbReference>
<dbReference type="Pfam" id="PF03129">
    <property type="entry name" value="HGTP_anticodon"/>
    <property type="match status" value="1"/>
</dbReference>
<feature type="binding site" evidence="12">
    <location>
        <position position="128"/>
    </location>
    <ligand>
        <name>L-histidine</name>
        <dbReference type="ChEBI" id="CHEBI:57595"/>
    </ligand>
</feature>
<gene>
    <name evidence="11" type="primary">hisS</name>
    <name evidence="14" type="ORF">SAMN05216201_101245</name>
</gene>
<protein>
    <recommendedName>
        <fullName evidence="11">Histidine--tRNA ligase</fullName>
        <ecNumber evidence="11">6.1.1.21</ecNumber>
    </recommendedName>
    <alternativeName>
        <fullName evidence="11">Histidyl-tRNA synthetase</fullName>
        <shortName evidence="11">HisRS</shortName>
    </alternativeName>
</protein>
<evidence type="ECO:0000256" key="3">
    <source>
        <dbReference type="ARBA" id="ARBA00011738"/>
    </source>
</evidence>
<evidence type="ECO:0000256" key="9">
    <source>
        <dbReference type="ARBA" id="ARBA00023146"/>
    </source>
</evidence>
<comment type="catalytic activity">
    <reaction evidence="10 11">
        <text>tRNA(His) + L-histidine + ATP = L-histidyl-tRNA(His) + AMP + diphosphate + H(+)</text>
        <dbReference type="Rhea" id="RHEA:17313"/>
        <dbReference type="Rhea" id="RHEA-COMP:9665"/>
        <dbReference type="Rhea" id="RHEA-COMP:9689"/>
        <dbReference type="ChEBI" id="CHEBI:15378"/>
        <dbReference type="ChEBI" id="CHEBI:30616"/>
        <dbReference type="ChEBI" id="CHEBI:33019"/>
        <dbReference type="ChEBI" id="CHEBI:57595"/>
        <dbReference type="ChEBI" id="CHEBI:78442"/>
        <dbReference type="ChEBI" id="CHEBI:78527"/>
        <dbReference type="ChEBI" id="CHEBI:456215"/>
        <dbReference type="EC" id="6.1.1.21"/>
    </reaction>
</comment>
<dbReference type="Gene3D" id="3.40.50.800">
    <property type="entry name" value="Anticodon-binding domain"/>
    <property type="match status" value="1"/>
</dbReference>
<dbReference type="AlphaFoldDB" id="A0A1H6S1T5"/>
<sequence length="429" mass="47424">MSKNIQAIRGMNDILPEQTPLWRYLENSVAGLLDGYGYRQIRMPIVESTDLFKRSIGEVTDIVEKEMYTFDDRNGDSLTLRPEGTASCVRAVQEHGLIGGGQPQKLWYIGPMFRHERPQKGRYRQFHQIGVELFNFDGPDVDAELIVLTWRLWGLLGIREAVQLELNSLGSSDDRARYREALVEYLSARFEQLDEDSQRRLSSNPLRILDSKNPDTQALLVDAPKLADYLGEESRVHFEGLKARLDAAGIPYVLNPKLVRGLDYYGKTVFEWVTDQLGSQGTVCAGGRYDGLVEQLGGKPTPAVGFAMGIERLVLLIETLDKVPAELARQVDVYVAAFGEAAELAALQLSEQLRDAVPGLRLAVNAGAGSFKSQLKKADKSGALFALILGEDELAQQVVALKPLRGEGQQQTIAWDVLAAHLAACLAQA</sequence>
<evidence type="ECO:0000313" key="15">
    <source>
        <dbReference type="Proteomes" id="UP000242930"/>
    </source>
</evidence>
<dbReference type="FunFam" id="3.30.930.10:FF:000005">
    <property type="entry name" value="Histidine--tRNA ligase"/>
    <property type="match status" value="1"/>
</dbReference>
<dbReference type="HAMAP" id="MF_00127">
    <property type="entry name" value="His_tRNA_synth"/>
    <property type="match status" value="1"/>
</dbReference>
<dbReference type="PIRSF" id="PIRSF001549">
    <property type="entry name" value="His-tRNA_synth"/>
    <property type="match status" value="1"/>
</dbReference>